<comment type="catalytic activity">
    <reaction evidence="1">
        <text>chorismate = isochorismate</text>
        <dbReference type="Rhea" id="RHEA:18985"/>
        <dbReference type="ChEBI" id="CHEBI:29748"/>
        <dbReference type="ChEBI" id="CHEBI:29780"/>
        <dbReference type="EC" id="5.4.4.2"/>
    </reaction>
</comment>
<evidence type="ECO:0000313" key="8">
    <source>
        <dbReference type="Proteomes" id="UP000003835"/>
    </source>
</evidence>
<evidence type="ECO:0000313" key="7">
    <source>
        <dbReference type="EMBL" id="EDX78793.1"/>
    </source>
</evidence>
<dbReference type="GO" id="GO:0008909">
    <property type="term" value="F:isochorismate synthase activity"/>
    <property type="evidence" value="ECO:0007669"/>
    <property type="project" value="UniProtKB-EC"/>
</dbReference>
<dbReference type="PANTHER" id="PTHR42839:SF2">
    <property type="entry name" value="ISOCHORISMATE SYNTHASE ENTC"/>
    <property type="match status" value="1"/>
</dbReference>
<evidence type="ECO:0000256" key="3">
    <source>
        <dbReference type="ARBA" id="ARBA00012824"/>
    </source>
</evidence>
<dbReference type="HOGENOM" id="CLU_006493_8_4_3"/>
<proteinExistence type="inferred from homology"/>
<sequence>MYMAYLSSHTDRLPDHKELYQFLVACQQASLEKGCTQIASISVPIPRVDPLAVLQILGGTQSFQFYLEKRKENEAILAIDATIYAELEGINRFQHAKTVIHNYLKDTWIWLQQNQTISFSGPHFFCFFTFFALNQPSPFRAATIFLPRWQVAFRENSGTVVANVQVDPHVNIKRLLQDLYNQIAEIKFSEHKPSSLTRINCSPFIPPKSINTEAFKSAVVAALNFIDANEFSKIVLANAVDIFSHQPFNLVHSLDNLRQRHPDCYIFCASNGKGQNFLGASPERLISIRDHLLVTDALAGSAPRGRTASEDAEFGDRLLGSEKEQREHQFVLDFITQRLSELGLIPQYLPAPQLLKLSNIQHLWTPIQAQLFTNVHPLDIVAQLHPTPAVAGVPTQIAQEQIRRYETFDRSLYAAPLGWIDYQGNCEFIVGIRSALIDSNPSSLNHDNTYRARLYAGAGIVAGSDPDKELAEIQLKLQALLKALL</sequence>
<dbReference type="AlphaFoldDB" id="B4VGV3"/>
<evidence type="ECO:0000256" key="1">
    <source>
        <dbReference type="ARBA" id="ARBA00000799"/>
    </source>
</evidence>
<dbReference type="InterPro" id="IPR004561">
    <property type="entry name" value="IsoChor_synthase"/>
</dbReference>
<dbReference type="PANTHER" id="PTHR42839">
    <property type="entry name" value="ISOCHORISMATE SYNTHASE ENTC"/>
    <property type="match status" value="1"/>
</dbReference>
<evidence type="ECO:0000256" key="2">
    <source>
        <dbReference type="ARBA" id="ARBA00005297"/>
    </source>
</evidence>
<evidence type="ECO:0000256" key="5">
    <source>
        <dbReference type="ARBA" id="ARBA00041564"/>
    </source>
</evidence>
<reference evidence="7 8" key="1">
    <citation type="submission" date="2008-07" db="EMBL/GenBank/DDBJ databases">
        <authorList>
            <person name="Tandeau de Marsac N."/>
            <person name="Ferriera S."/>
            <person name="Johnson J."/>
            <person name="Kravitz S."/>
            <person name="Beeson K."/>
            <person name="Sutton G."/>
            <person name="Rogers Y.-H."/>
            <person name="Friedman R."/>
            <person name="Frazier M."/>
            <person name="Venter J.C."/>
        </authorList>
    </citation>
    <scope>NUCLEOTIDE SEQUENCE [LARGE SCALE GENOMIC DNA]</scope>
    <source>
        <strain evidence="7 8">PCC 7420</strain>
    </source>
</reference>
<feature type="domain" description="Chorismate-utilising enzyme C-terminal" evidence="6">
    <location>
        <begin position="212"/>
        <end position="476"/>
    </location>
</feature>
<dbReference type="EC" id="5.4.4.2" evidence="3"/>
<dbReference type="Gene3D" id="3.60.120.10">
    <property type="entry name" value="Anthranilate synthase"/>
    <property type="match status" value="1"/>
</dbReference>
<dbReference type="eggNOG" id="COG1169">
    <property type="taxonomic scope" value="Bacteria"/>
</dbReference>
<protein>
    <recommendedName>
        <fullName evidence="3">isochorismate synthase</fullName>
        <ecNumber evidence="3">5.4.4.2</ecNumber>
    </recommendedName>
    <alternativeName>
        <fullName evidence="5">Isochorismate mutase</fullName>
    </alternativeName>
</protein>
<comment type="similarity">
    <text evidence="2">Belongs to the isochorismate synthase family.</text>
</comment>
<evidence type="ECO:0000259" key="6">
    <source>
        <dbReference type="Pfam" id="PF00425"/>
    </source>
</evidence>
<accession>B4VGV3</accession>
<dbReference type="InterPro" id="IPR015890">
    <property type="entry name" value="Chorismate_C"/>
</dbReference>
<dbReference type="NCBIfam" id="TIGR00543">
    <property type="entry name" value="isochor_syn"/>
    <property type="match status" value="1"/>
</dbReference>
<dbReference type="Pfam" id="PF00425">
    <property type="entry name" value="Chorismate_bind"/>
    <property type="match status" value="1"/>
</dbReference>
<dbReference type="SUPFAM" id="SSF56322">
    <property type="entry name" value="ADC synthase"/>
    <property type="match status" value="1"/>
</dbReference>
<organism evidence="7 8">
    <name type="scientific">Coleofasciculus chthonoplastes PCC 7420</name>
    <dbReference type="NCBI Taxonomy" id="118168"/>
    <lineage>
        <taxon>Bacteria</taxon>
        <taxon>Bacillati</taxon>
        <taxon>Cyanobacteriota</taxon>
        <taxon>Cyanophyceae</taxon>
        <taxon>Coleofasciculales</taxon>
        <taxon>Coleofasciculaceae</taxon>
        <taxon>Coleofasciculus</taxon>
    </lineage>
</organism>
<evidence type="ECO:0000256" key="4">
    <source>
        <dbReference type="ARBA" id="ARBA00023235"/>
    </source>
</evidence>
<dbReference type="EMBL" id="DS989841">
    <property type="protein sequence ID" value="EDX78793.1"/>
    <property type="molecule type" value="Genomic_DNA"/>
</dbReference>
<gene>
    <name evidence="7" type="ORF">MC7420_7446</name>
</gene>
<dbReference type="InterPro" id="IPR005801">
    <property type="entry name" value="ADC_synthase"/>
</dbReference>
<dbReference type="STRING" id="118168.MC7420_7446"/>
<keyword evidence="8" id="KW-1185">Reference proteome</keyword>
<keyword evidence="4 7" id="KW-0413">Isomerase</keyword>
<name>B4VGV3_9CYAN</name>
<dbReference type="Proteomes" id="UP000003835">
    <property type="component" value="Unassembled WGS sequence"/>
</dbReference>